<accession>A0ABR3DI23</accession>
<comment type="caution">
    <text evidence="2">The sequence shown here is derived from an EMBL/GenBank/DDBJ whole genome shotgun (WGS) entry which is preliminary data.</text>
</comment>
<dbReference type="Proteomes" id="UP001451303">
    <property type="component" value="Unassembled WGS sequence"/>
</dbReference>
<feature type="transmembrane region" description="Helical" evidence="1">
    <location>
        <begin position="7"/>
        <end position="25"/>
    </location>
</feature>
<sequence length="92" mass="10300">MEGVDNIGLHVWIPPFYFLLFHLRVSLLPCWLGWFYLAALGLELFGSSFLVGYGDKPLLFVKGLSCNIISASRMLRTHGRYDDCSALGQSST</sequence>
<keyword evidence="1" id="KW-1133">Transmembrane helix</keyword>
<proteinExistence type="predicted"/>
<evidence type="ECO:0000313" key="2">
    <source>
        <dbReference type="EMBL" id="KAL0471913.1"/>
    </source>
</evidence>
<organism evidence="2 3">
    <name type="scientific">Neurospora intermedia</name>
    <dbReference type="NCBI Taxonomy" id="5142"/>
    <lineage>
        <taxon>Eukaryota</taxon>
        <taxon>Fungi</taxon>
        <taxon>Dikarya</taxon>
        <taxon>Ascomycota</taxon>
        <taxon>Pezizomycotina</taxon>
        <taxon>Sordariomycetes</taxon>
        <taxon>Sordariomycetidae</taxon>
        <taxon>Sordariales</taxon>
        <taxon>Sordariaceae</taxon>
        <taxon>Neurospora</taxon>
    </lineage>
</organism>
<protein>
    <submittedName>
        <fullName evidence="2">Uncharacterized protein</fullName>
    </submittedName>
</protein>
<gene>
    <name evidence="2" type="ORF">QR685DRAFT_218856</name>
</gene>
<feature type="transmembrane region" description="Helical" evidence="1">
    <location>
        <begin position="31"/>
        <end position="53"/>
    </location>
</feature>
<reference evidence="2 3" key="1">
    <citation type="submission" date="2023-09" db="EMBL/GenBank/DDBJ databases">
        <title>Multi-omics analysis of a traditional fermented food reveals byproduct-associated fungal strains for waste-to-food upcycling.</title>
        <authorList>
            <consortium name="Lawrence Berkeley National Laboratory"/>
            <person name="Rekdal V.M."/>
            <person name="Villalobos-Escobedo J.M."/>
            <person name="Rodriguez-Valeron N."/>
            <person name="Garcia M.O."/>
            <person name="Vasquez D.P."/>
            <person name="Damayanti I."/>
            <person name="Sorensen P.M."/>
            <person name="Baidoo E.E."/>
            <person name="De Carvalho A.C."/>
            <person name="Riley R."/>
            <person name="Lipzen A."/>
            <person name="He G."/>
            <person name="Yan M."/>
            <person name="Haridas S."/>
            <person name="Daum C."/>
            <person name="Yoshinaga Y."/>
            <person name="Ng V."/>
            <person name="Grigoriev I.V."/>
            <person name="Munk R."/>
            <person name="Nuraida L."/>
            <person name="Wijaya C.H."/>
            <person name="Morales P.-C."/>
            <person name="Keasling J.D."/>
        </authorList>
    </citation>
    <scope>NUCLEOTIDE SEQUENCE [LARGE SCALE GENOMIC DNA]</scope>
    <source>
        <strain evidence="2 3">FGSC 2613</strain>
    </source>
</reference>
<evidence type="ECO:0000256" key="1">
    <source>
        <dbReference type="SAM" id="Phobius"/>
    </source>
</evidence>
<keyword evidence="3" id="KW-1185">Reference proteome</keyword>
<keyword evidence="1" id="KW-0812">Transmembrane</keyword>
<dbReference type="EMBL" id="JAVLET010000003">
    <property type="protein sequence ID" value="KAL0471913.1"/>
    <property type="molecule type" value="Genomic_DNA"/>
</dbReference>
<keyword evidence="1" id="KW-0472">Membrane</keyword>
<evidence type="ECO:0000313" key="3">
    <source>
        <dbReference type="Proteomes" id="UP001451303"/>
    </source>
</evidence>
<name>A0ABR3DI23_NEUIN</name>